<comment type="caution">
    <text evidence="3">The sequence shown here is derived from an EMBL/GenBank/DDBJ whole genome shotgun (WGS) entry which is preliminary data.</text>
</comment>
<dbReference type="EMBL" id="JAUTIX010000008">
    <property type="protein sequence ID" value="MDP0400029.1"/>
    <property type="molecule type" value="Genomic_DNA"/>
</dbReference>
<dbReference type="AlphaFoldDB" id="A0AA90SIG7"/>
<keyword evidence="2" id="KW-0812">Transmembrane</keyword>
<dbReference type="Proteomes" id="UP001178281">
    <property type="component" value="Unassembled WGS sequence"/>
</dbReference>
<organism evidence="3 4">
    <name type="scientific">Tsukamurella strandjordii</name>
    <dbReference type="NCBI Taxonomy" id="147577"/>
    <lineage>
        <taxon>Bacteria</taxon>
        <taxon>Bacillati</taxon>
        <taxon>Actinomycetota</taxon>
        <taxon>Actinomycetes</taxon>
        <taxon>Mycobacteriales</taxon>
        <taxon>Tsukamurellaceae</taxon>
        <taxon>Tsukamurella</taxon>
    </lineage>
</organism>
<reference evidence="3" key="1">
    <citation type="submission" date="2023-08" db="EMBL/GenBank/DDBJ databases">
        <title>The draft genome of Tsukamurella strandjordii strain 050030.</title>
        <authorList>
            <person name="Zhao F."/>
            <person name="Feng Y."/>
            <person name="Zong Z."/>
        </authorList>
    </citation>
    <scope>NUCLEOTIDE SEQUENCE</scope>
    <source>
        <strain evidence="3">050030</strain>
    </source>
</reference>
<sequence length="106" mass="10789">MSADAISVTVALVMAVAVYAIWGEPETTNPPRRTFASVVAVGGLAGFAGLGAGVLPAAGFLVAAAVLKLRFASRTEIRQLLTGDSRRVQPADSIPQADDDDPGLPG</sequence>
<keyword evidence="4" id="KW-1185">Reference proteome</keyword>
<evidence type="ECO:0000313" key="3">
    <source>
        <dbReference type="EMBL" id="MDP0400029.1"/>
    </source>
</evidence>
<dbReference type="RefSeq" id="WP_220657034.1">
    <property type="nucleotide sequence ID" value="NZ_CBCSFC010000015.1"/>
</dbReference>
<feature type="transmembrane region" description="Helical" evidence="2">
    <location>
        <begin position="44"/>
        <end position="67"/>
    </location>
</feature>
<feature type="region of interest" description="Disordered" evidence="1">
    <location>
        <begin position="84"/>
        <end position="106"/>
    </location>
</feature>
<accession>A0AA90SIG7</accession>
<evidence type="ECO:0000256" key="1">
    <source>
        <dbReference type="SAM" id="MobiDB-lite"/>
    </source>
</evidence>
<evidence type="ECO:0000256" key="2">
    <source>
        <dbReference type="SAM" id="Phobius"/>
    </source>
</evidence>
<evidence type="ECO:0000313" key="4">
    <source>
        <dbReference type="Proteomes" id="UP001178281"/>
    </source>
</evidence>
<feature type="compositionally biased region" description="Acidic residues" evidence="1">
    <location>
        <begin position="97"/>
        <end position="106"/>
    </location>
</feature>
<gene>
    <name evidence="3" type="ORF">Q7X28_19100</name>
</gene>
<protein>
    <submittedName>
        <fullName evidence="3">Uncharacterized protein</fullName>
    </submittedName>
</protein>
<keyword evidence="2" id="KW-0472">Membrane</keyword>
<keyword evidence="2" id="KW-1133">Transmembrane helix</keyword>
<name>A0AA90SIG7_9ACTN</name>
<proteinExistence type="predicted"/>